<protein>
    <submittedName>
        <fullName evidence="1">Uncharacterized protein</fullName>
    </submittedName>
</protein>
<dbReference type="PATRIC" id="fig|312309.11.peg.2069"/>
<proteinExistence type="predicted"/>
<evidence type="ECO:0000313" key="1">
    <source>
        <dbReference type="EMBL" id="ACB55684.1"/>
    </source>
</evidence>
<dbReference type="OrthoDB" id="9900866at2"/>
<gene>
    <name evidence="1" type="ordered locus">VF_2645</name>
</gene>
<reference evidence="1 2" key="1">
    <citation type="journal article" date="2005" name="Proc. Natl. Acad. Sci. U.S.A.">
        <title>Complete genome sequence of Vibrio fischeri: a symbiotic bacterium with pathogenic congeners.</title>
        <authorList>
            <person name="Ruby E.G."/>
            <person name="Urbanowski M."/>
            <person name="Campbell J."/>
            <person name="Dunn A."/>
            <person name="Faini M."/>
            <person name="Gunsalus R."/>
            <person name="Lostroh P."/>
            <person name="Lupp C."/>
            <person name="McCann J."/>
            <person name="Millikan D."/>
            <person name="Schaefer A."/>
            <person name="Stabb E."/>
            <person name="Stevens A."/>
            <person name="Visick K."/>
            <person name="Whistler C."/>
            <person name="Greenberg E.P."/>
        </authorList>
    </citation>
    <scope>NUCLEOTIDE SEQUENCE [LARGE SCALE GENOMIC DNA]</scope>
    <source>
        <strain evidence="2">ATCC 700601 / ES114</strain>
    </source>
</reference>
<organism evidence="1 2">
    <name type="scientific">Aliivibrio fischeri (strain ATCC 700601 / ES114)</name>
    <name type="common">Vibrio fischeri</name>
    <dbReference type="NCBI Taxonomy" id="312309"/>
    <lineage>
        <taxon>Bacteria</taxon>
        <taxon>Pseudomonadati</taxon>
        <taxon>Pseudomonadota</taxon>
        <taxon>Gammaproteobacteria</taxon>
        <taxon>Vibrionales</taxon>
        <taxon>Vibrionaceae</taxon>
        <taxon>Aliivibrio</taxon>
    </lineage>
</organism>
<dbReference type="RefSeq" id="WP_011262499.1">
    <property type="nucleotide sequence ID" value="NC_006840.2"/>
</dbReference>
<dbReference type="Proteomes" id="UP000000537">
    <property type="component" value="Chromosome I"/>
</dbReference>
<dbReference type="HOGENOM" id="CLU_3246266_0_0_6"/>
<accession>B1WN52</accession>
<dbReference type="EnsemblBacteria" id="ACB55684">
    <property type="protein sequence ID" value="ACB55684"/>
    <property type="gene ID" value="VF_2645"/>
</dbReference>
<dbReference type="EMBL" id="CP000020">
    <property type="protein sequence ID" value="ACB55684.1"/>
    <property type="molecule type" value="Genomic_DNA"/>
</dbReference>
<keyword evidence="2" id="KW-1185">Reference proteome</keyword>
<dbReference type="KEGG" id="vfi:VF_2645"/>
<reference evidence="1 2" key="2">
    <citation type="journal article" date="2008" name="BMC Genomics">
        <title>Comparative genomics-based investigation of resequencing targets in Vibrio fischeri: focus on point miscalls and artefactual expansions.</title>
        <authorList>
            <person name="Mandel M.J."/>
            <person name="Stabb E.V."/>
            <person name="Ruby E.G."/>
        </authorList>
    </citation>
    <scope>NUCLEOTIDE SEQUENCE [LARGE SCALE GENOMIC DNA]</scope>
    <source>
        <strain evidence="2">ATCC 700601 / ES114</strain>
    </source>
</reference>
<name>B1WN52_ALIF1</name>
<dbReference type="SMR" id="B1WN52"/>
<dbReference type="AlphaFoldDB" id="B1WN52"/>
<dbReference type="STRING" id="312309.VF_2645"/>
<sequence length="42" mass="4743">MSKDKFLAKMTIAFMQNHGVAPTESQLDGWLEVYAVLEKKGE</sequence>
<dbReference type="GeneID" id="92895827"/>
<evidence type="ECO:0000313" key="2">
    <source>
        <dbReference type="Proteomes" id="UP000000537"/>
    </source>
</evidence>